<organism evidence="1 2">
    <name type="scientific">Streptomyces bauhiniae</name>
    <dbReference type="NCBI Taxonomy" id="2340725"/>
    <lineage>
        <taxon>Bacteria</taxon>
        <taxon>Bacillati</taxon>
        <taxon>Actinomycetota</taxon>
        <taxon>Actinomycetes</taxon>
        <taxon>Kitasatosporales</taxon>
        <taxon>Streptomycetaceae</taxon>
        <taxon>Streptomyces</taxon>
    </lineage>
</organism>
<dbReference type="Proteomes" id="UP000470520">
    <property type="component" value="Unassembled WGS sequence"/>
</dbReference>
<gene>
    <name evidence="1" type="ORF">G3I21_20045</name>
</gene>
<dbReference type="AlphaFoldDB" id="A0A7K3QVT1"/>
<dbReference type="SUPFAM" id="SSF54427">
    <property type="entry name" value="NTF2-like"/>
    <property type="match status" value="1"/>
</dbReference>
<dbReference type="Gene3D" id="3.10.450.50">
    <property type="match status" value="1"/>
</dbReference>
<protein>
    <recommendedName>
        <fullName evidence="3">Nuclear transport factor 2 family protein</fullName>
    </recommendedName>
</protein>
<dbReference type="RefSeq" id="WP_164190549.1">
    <property type="nucleotide sequence ID" value="NZ_JAAGMR010000223.1"/>
</dbReference>
<evidence type="ECO:0008006" key="3">
    <source>
        <dbReference type="Google" id="ProtNLM"/>
    </source>
</evidence>
<name>A0A7K3QVT1_9ACTN</name>
<proteinExistence type="predicted"/>
<evidence type="ECO:0000313" key="1">
    <source>
        <dbReference type="EMBL" id="NEB93951.1"/>
    </source>
</evidence>
<comment type="caution">
    <text evidence="1">The sequence shown here is derived from an EMBL/GenBank/DDBJ whole genome shotgun (WGS) entry which is preliminary data.</text>
</comment>
<reference evidence="1 2" key="1">
    <citation type="submission" date="2020-01" db="EMBL/GenBank/DDBJ databases">
        <title>Insect and environment-associated Actinomycetes.</title>
        <authorList>
            <person name="Currrie C."/>
            <person name="Chevrette M."/>
            <person name="Carlson C."/>
            <person name="Stubbendieck R."/>
            <person name="Wendt-Pienkowski E."/>
        </authorList>
    </citation>
    <scope>NUCLEOTIDE SEQUENCE [LARGE SCALE GENOMIC DNA]</scope>
    <source>
        <strain evidence="1 2">SID7754</strain>
    </source>
</reference>
<dbReference type="InterPro" id="IPR032710">
    <property type="entry name" value="NTF2-like_dom_sf"/>
</dbReference>
<accession>A0A7K3QVT1</accession>
<sequence>MQENRVEQNLKGMDDLDFDGWNKADWNGAFSHHHADDVTVDWQGQSSTHGIAQHVDASKAYVESAGGTPPQITSHPIAFGSGDWTCVVGEFENGGRMVTVARWMDGAIVEEHIWT</sequence>
<dbReference type="EMBL" id="JAAGMR010000223">
    <property type="protein sequence ID" value="NEB93951.1"/>
    <property type="molecule type" value="Genomic_DNA"/>
</dbReference>
<evidence type="ECO:0000313" key="2">
    <source>
        <dbReference type="Proteomes" id="UP000470520"/>
    </source>
</evidence>